<dbReference type="EMBL" id="JALJOT010000012">
    <property type="protein sequence ID" value="KAK9904677.1"/>
    <property type="molecule type" value="Genomic_DNA"/>
</dbReference>
<evidence type="ECO:0000256" key="2">
    <source>
        <dbReference type="SAM" id="Phobius"/>
    </source>
</evidence>
<gene>
    <name evidence="4" type="ORF">WJX75_000472</name>
</gene>
<dbReference type="InterPro" id="IPR050126">
    <property type="entry name" value="Ap4A_hydrolase"/>
</dbReference>
<proteinExistence type="predicted"/>
<keyword evidence="2" id="KW-0812">Transmembrane</keyword>
<keyword evidence="5" id="KW-1185">Reference proteome</keyword>
<dbReference type="PANTHER" id="PTHR42850:SF4">
    <property type="entry name" value="ZINC-DEPENDENT ENDOPOLYPHOSPHATASE"/>
    <property type="match status" value="1"/>
</dbReference>
<evidence type="ECO:0000313" key="4">
    <source>
        <dbReference type="EMBL" id="KAK9904677.1"/>
    </source>
</evidence>
<evidence type="ECO:0000259" key="3">
    <source>
        <dbReference type="Pfam" id="PF00149"/>
    </source>
</evidence>
<dbReference type="CDD" id="cd00144">
    <property type="entry name" value="MPP_PPP_family"/>
    <property type="match status" value="1"/>
</dbReference>
<keyword evidence="2" id="KW-1133">Transmembrane helix</keyword>
<keyword evidence="2" id="KW-0472">Membrane</keyword>
<organism evidence="4 5">
    <name type="scientific">Coccomyxa subellipsoidea</name>
    <dbReference type="NCBI Taxonomy" id="248742"/>
    <lineage>
        <taxon>Eukaryota</taxon>
        <taxon>Viridiplantae</taxon>
        <taxon>Chlorophyta</taxon>
        <taxon>core chlorophytes</taxon>
        <taxon>Trebouxiophyceae</taxon>
        <taxon>Trebouxiophyceae incertae sedis</taxon>
        <taxon>Coccomyxaceae</taxon>
        <taxon>Coccomyxa</taxon>
    </lineage>
</organism>
<dbReference type="Gene3D" id="3.60.21.10">
    <property type="match status" value="1"/>
</dbReference>
<accession>A0ABR2YG04</accession>
<evidence type="ECO:0000256" key="1">
    <source>
        <dbReference type="SAM" id="MobiDB-lite"/>
    </source>
</evidence>
<dbReference type="InterPro" id="IPR004843">
    <property type="entry name" value="Calcineurin-like_PHP"/>
</dbReference>
<dbReference type="InterPro" id="IPR029052">
    <property type="entry name" value="Metallo-depent_PP-like"/>
</dbReference>
<comment type="caution">
    <text evidence="4">The sequence shown here is derived from an EMBL/GenBank/DDBJ whole genome shotgun (WGS) entry which is preliminary data.</text>
</comment>
<feature type="domain" description="Calcineurin-like phosphoesterase" evidence="3">
    <location>
        <begin position="126"/>
        <end position="305"/>
    </location>
</feature>
<feature type="region of interest" description="Disordered" evidence="1">
    <location>
        <begin position="20"/>
        <end position="40"/>
    </location>
</feature>
<feature type="transmembrane region" description="Helical" evidence="2">
    <location>
        <begin position="55"/>
        <end position="76"/>
    </location>
</feature>
<sequence length="376" mass="41587">MAADNGVTLPLIEEEEPIRQYGDIEASDRRRRKDIDRQSARAVKGGATRGSYRKLALAATMLATVGVAFALLITAVELSKEDDNPVYDLGLDRSSPQYLLFLASAGKLLPGEVHAMLPEEVMGPGRLIIIGDVHGCVKELRELLDEAEYVEGEDTVVLVGDLVDKGPYPLEVLAEVRRLKFHSVRGNHDDEALAAYEAFLRGRHVPSSKAWVRDMPDAAAGWLHALPFSLRIPAYSITVVHAGIVPDVPLERQALGDMYLMREVANDTRGHWRAEEAKCDKGHLGPPWASVWNGPDHIYFGHDHQRGLQERSYATGLDTGCCYGDRLTAAVLPALKDWKLQAQSHEAASWRDLDKRGAKIISVPAHEKYYDVDPCD</sequence>
<dbReference type="Proteomes" id="UP001491310">
    <property type="component" value="Unassembled WGS sequence"/>
</dbReference>
<evidence type="ECO:0000313" key="5">
    <source>
        <dbReference type="Proteomes" id="UP001491310"/>
    </source>
</evidence>
<dbReference type="Pfam" id="PF00149">
    <property type="entry name" value="Metallophos"/>
    <property type="match status" value="1"/>
</dbReference>
<name>A0ABR2YG04_9CHLO</name>
<protein>
    <recommendedName>
        <fullName evidence="3">Calcineurin-like phosphoesterase domain-containing protein</fullName>
    </recommendedName>
</protein>
<dbReference type="PANTHER" id="PTHR42850">
    <property type="entry name" value="METALLOPHOSPHOESTERASE"/>
    <property type="match status" value="1"/>
</dbReference>
<dbReference type="SUPFAM" id="SSF56300">
    <property type="entry name" value="Metallo-dependent phosphatases"/>
    <property type="match status" value="1"/>
</dbReference>
<reference evidence="4 5" key="1">
    <citation type="journal article" date="2024" name="Nat. Commun.">
        <title>Phylogenomics reveals the evolutionary origins of lichenization in chlorophyte algae.</title>
        <authorList>
            <person name="Puginier C."/>
            <person name="Libourel C."/>
            <person name="Otte J."/>
            <person name="Skaloud P."/>
            <person name="Haon M."/>
            <person name="Grisel S."/>
            <person name="Petersen M."/>
            <person name="Berrin J.G."/>
            <person name="Delaux P.M."/>
            <person name="Dal Grande F."/>
            <person name="Keller J."/>
        </authorList>
    </citation>
    <scope>NUCLEOTIDE SEQUENCE [LARGE SCALE GENOMIC DNA]</scope>
    <source>
        <strain evidence="4 5">SAG 216-7</strain>
    </source>
</reference>